<feature type="transmembrane region" description="Helical" evidence="2">
    <location>
        <begin position="67"/>
        <end position="86"/>
    </location>
</feature>
<name>A0A9Q8PAL2_PASFU</name>
<dbReference type="GeneID" id="71987577"/>
<evidence type="ECO:0000259" key="3">
    <source>
        <dbReference type="SMART" id="SM00672"/>
    </source>
</evidence>
<feature type="region of interest" description="Disordered" evidence="1">
    <location>
        <begin position="1"/>
        <end position="49"/>
    </location>
</feature>
<protein>
    <submittedName>
        <fullName evidence="4">Beta-1,2-xylosyltransferase 1</fullName>
    </submittedName>
</protein>
<dbReference type="EMBL" id="CP090168">
    <property type="protein sequence ID" value="UJO18963.1"/>
    <property type="molecule type" value="Genomic_DNA"/>
</dbReference>
<reference evidence="4" key="2">
    <citation type="journal article" date="2022" name="Microb. Genom.">
        <title>A chromosome-scale genome assembly of the tomato pathogen Cladosporium fulvum reveals a compartmentalized genome architecture and the presence of a dispensable chromosome.</title>
        <authorList>
            <person name="Zaccaron A.Z."/>
            <person name="Chen L.H."/>
            <person name="Samaras A."/>
            <person name="Stergiopoulos I."/>
        </authorList>
    </citation>
    <scope>NUCLEOTIDE SEQUENCE</scope>
    <source>
        <strain evidence="4">Race5_Kim</strain>
    </source>
</reference>
<dbReference type="Pfam" id="PF05686">
    <property type="entry name" value="Glyco_transf_90"/>
    <property type="match status" value="1"/>
</dbReference>
<keyword evidence="2" id="KW-0812">Transmembrane</keyword>
<dbReference type="AlphaFoldDB" id="A0A9Q8PAL2"/>
<keyword evidence="2" id="KW-1133">Transmembrane helix</keyword>
<dbReference type="KEGG" id="ffu:CLAFUR5_07699"/>
<sequence>MAQETDASDERDKARLLEGAGDDEFELDDFEEEEAIKQEQEHETRPRWQTHQTTSWHAITAKLSKRMVVIACVCIVLVAGLVWVHLPSRVSIDPAIMSHAIDNLIKDANATFTAMIAEGNPATVAEAAVAYRARRGRHPPPHFDKWFAWAQEHECTHIESMFDQVYEDIEPFWGVDGARVRADAASWPLILSVRDGEIDRRRVLAPEWGSRDLAWADMLKQIPSDGLPDVDMPLNNDDKAHIFVPWEDVNRYMEAAVKTKQLRSAEDMSQDYSSYPAPDEPSFDVFPDYPSEENMWRLVRDTCHPASRARTLEQDSDFTTPAENPKHIGAHMSSGFVANWTASKSACEVPDIRNVHGFFINSFPSSHMHWKRPGDDDRLLTRHFFPMFSSGKLHGSNNDIVIPPATSWGETYFSEDETLWEKKDDKVFWRGTATGGKNDRTNWTRFHRHRFISMTNGTQVAMTEQNPNPPAHVPGGDPPLPYNIPLPDPQMYPIAATTAERPSKLSSWISSWAATAFVDLSCDEQVENVTIEALSKVCPYNYEWYTSVDRTPMEYMYRHKYLPDIDGHGYSGRFRSLMDSDSVPLKATIWAEWSTSRLYAWKHFVPMDNTFMDLYGLVEYFLGYHPTAEGKAEAVRGGHDKEAKAIADAGREWASKVSRKDDMVLYLWRVVLEYARAVDDRREELGYVQDILDDSGV</sequence>
<organism evidence="4 5">
    <name type="scientific">Passalora fulva</name>
    <name type="common">Tomato leaf mold</name>
    <name type="synonym">Cladosporium fulvum</name>
    <dbReference type="NCBI Taxonomy" id="5499"/>
    <lineage>
        <taxon>Eukaryota</taxon>
        <taxon>Fungi</taxon>
        <taxon>Dikarya</taxon>
        <taxon>Ascomycota</taxon>
        <taxon>Pezizomycotina</taxon>
        <taxon>Dothideomycetes</taxon>
        <taxon>Dothideomycetidae</taxon>
        <taxon>Mycosphaerellales</taxon>
        <taxon>Mycosphaerellaceae</taxon>
        <taxon>Fulvia</taxon>
    </lineage>
</organism>
<dbReference type="PANTHER" id="PTHR12203">
    <property type="entry name" value="KDEL LYS-ASP-GLU-LEU CONTAINING - RELATED"/>
    <property type="match status" value="1"/>
</dbReference>
<keyword evidence="5" id="KW-1185">Reference proteome</keyword>
<reference evidence="4" key="1">
    <citation type="submission" date="2021-12" db="EMBL/GenBank/DDBJ databases">
        <authorList>
            <person name="Zaccaron A."/>
            <person name="Stergiopoulos I."/>
        </authorList>
    </citation>
    <scope>NUCLEOTIDE SEQUENCE</scope>
    <source>
        <strain evidence="4">Race5_Kim</strain>
    </source>
</reference>
<keyword evidence="2" id="KW-0472">Membrane</keyword>
<dbReference type="Proteomes" id="UP000756132">
    <property type="component" value="Chromosome 6"/>
</dbReference>
<feature type="compositionally biased region" description="Basic and acidic residues" evidence="1">
    <location>
        <begin position="35"/>
        <end position="46"/>
    </location>
</feature>
<proteinExistence type="predicted"/>
<dbReference type="RefSeq" id="XP_047763329.1">
    <property type="nucleotide sequence ID" value="XM_047906847.1"/>
</dbReference>
<feature type="domain" description="Glycosyl transferase CAP10" evidence="3">
    <location>
        <begin position="348"/>
        <end position="681"/>
    </location>
</feature>
<dbReference type="SMART" id="SM00672">
    <property type="entry name" value="CAP10"/>
    <property type="match status" value="1"/>
</dbReference>
<dbReference type="InterPro" id="IPR051091">
    <property type="entry name" value="O-Glucosyltr/Glycosyltrsf_90"/>
</dbReference>
<feature type="compositionally biased region" description="Acidic residues" evidence="1">
    <location>
        <begin position="20"/>
        <end position="34"/>
    </location>
</feature>
<evidence type="ECO:0000313" key="5">
    <source>
        <dbReference type="Proteomes" id="UP000756132"/>
    </source>
</evidence>
<gene>
    <name evidence="4" type="ORF">CLAFUR5_07699</name>
</gene>
<evidence type="ECO:0000256" key="2">
    <source>
        <dbReference type="SAM" id="Phobius"/>
    </source>
</evidence>
<evidence type="ECO:0000313" key="4">
    <source>
        <dbReference type="EMBL" id="UJO18963.1"/>
    </source>
</evidence>
<evidence type="ECO:0000256" key="1">
    <source>
        <dbReference type="SAM" id="MobiDB-lite"/>
    </source>
</evidence>
<dbReference type="OrthoDB" id="541052at2759"/>
<dbReference type="PANTHER" id="PTHR12203:SF22">
    <property type="entry name" value="CAPSULE ASSOCIATED PROTEIN"/>
    <property type="match status" value="1"/>
</dbReference>
<dbReference type="InterPro" id="IPR006598">
    <property type="entry name" value="CAP10"/>
</dbReference>
<accession>A0A9Q8PAL2</accession>